<evidence type="ECO:0000313" key="2">
    <source>
        <dbReference type="Proteomes" id="UP000201263"/>
    </source>
</evidence>
<reference evidence="1 2" key="1">
    <citation type="submission" date="2014-07" db="EMBL/GenBank/DDBJ databases">
        <title>Complete Genome of Citrobacter freundii Myophage Miller.</title>
        <authorList>
            <person name="Hwang K."/>
            <person name="Luna A.J."/>
            <person name="Hernandez A.C."/>
            <person name="Everett G.F.K."/>
        </authorList>
    </citation>
    <scope>NUCLEOTIDE SEQUENCE [LARGE SCALE GENOMIC DNA]</scope>
</reference>
<keyword evidence="1" id="KW-0255">Endonuclease</keyword>
<dbReference type="PANTHER" id="PTHR30337:SF0">
    <property type="entry name" value="NUCLEASE SBCCD SUBUNIT D"/>
    <property type="match status" value="1"/>
</dbReference>
<dbReference type="SUPFAM" id="SSF56300">
    <property type="entry name" value="Metallo-dependent phosphatases"/>
    <property type="match status" value="1"/>
</dbReference>
<dbReference type="KEGG" id="vg:22113526"/>
<dbReference type="PANTHER" id="PTHR30337">
    <property type="entry name" value="COMPONENT OF ATP-DEPENDENT DSDNA EXONUCLEASE"/>
    <property type="match status" value="1"/>
</dbReference>
<protein>
    <submittedName>
        <fullName evidence="1">Recombination endonuclease subunit</fullName>
    </submittedName>
</protein>
<sequence>MNYVLIGDTHAGLRQDNPWNEENLYAVFKQIVEYCKENGITRGFHAGDFFDVRKATTQTTMNFVREKLVPLLIEAGITLDVLVGNHDCQFKDRIRPNAPREILSQYECFNVIDEPTTVDLGNGNSIDLIPWICQENSHRIFEFIKQSKSNYCLGHFELSGYYFYKNSKADHGLEPDFLKKYERVYSGHYHHANEGDNVFYIGTPLTMSANDEDETRGFYEFTGSPELTFIANPVCHHRRIMYPSQKDVDLEQFRNCSVRLIVSEVDSGLAKFQTKIEEIAHEISIIDKIQTDSNVDTDFEIKTVRGLIGEYIANMQISDDEKEDVNKLISELYAEVSSA</sequence>
<gene>
    <name evidence="1" type="ORF">CPTMiller_0054</name>
</gene>
<keyword evidence="1" id="KW-0540">Nuclease</keyword>
<accession>A0A076YKV5</accession>
<organism evidence="1 2">
    <name type="scientific">Citrobacter phage Miller</name>
    <dbReference type="NCBI Taxonomy" id="1527524"/>
    <lineage>
        <taxon>Viruses</taxon>
        <taxon>Duplodnaviria</taxon>
        <taxon>Heunggongvirae</taxon>
        <taxon>Uroviricota</taxon>
        <taxon>Caudoviricetes</taxon>
        <taxon>Pantevenvirales</taxon>
        <taxon>Straboviridae</taxon>
        <taxon>Pseudotevenvirus</taxon>
        <taxon>Pseudotevenvirus miller</taxon>
    </lineage>
</organism>
<dbReference type="Gene3D" id="3.60.21.10">
    <property type="match status" value="1"/>
</dbReference>
<dbReference type="Proteomes" id="UP000201263">
    <property type="component" value="Segment"/>
</dbReference>
<dbReference type="EMBL" id="KM236237">
    <property type="protein sequence ID" value="AIK67990.1"/>
    <property type="molecule type" value="Genomic_DNA"/>
</dbReference>
<dbReference type="InterPro" id="IPR029052">
    <property type="entry name" value="Metallo-depent_PP-like"/>
</dbReference>
<keyword evidence="2" id="KW-1185">Reference proteome</keyword>
<keyword evidence="1" id="KW-0378">Hydrolase</keyword>
<name>A0A076YKV5_9CAUD</name>
<dbReference type="InterPro" id="IPR050535">
    <property type="entry name" value="DNA_Repair-Maintenance_Comp"/>
</dbReference>
<evidence type="ECO:0000313" key="1">
    <source>
        <dbReference type="EMBL" id="AIK67990.1"/>
    </source>
</evidence>
<dbReference type="GO" id="GO:0004519">
    <property type="term" value="F:endonuclease activity"/>
    <property type="evidence" value="ECO:0007669"/>
    <property type="project" value="UniProtKB-KW"/>
</dbReference>
<proteinExistence type="predicted"/>
<dbReference type="GeneID" id="22113526"/>
<dbReference type="RefSeq" id="YP_009097656.1">
    <property type="nucleotide sequence ID" value="NC_025414.1"/>
</dbReference>